<comment type="similarity">
    <text evidence="6">Belongs to the RuvA family.</text>
</comment>
<dbReference type="Pfam" id="PF01330">
    <property type="entry name" value="RuvA_N"/>
    <property type="match status" value="1"/>
</dbReference>
<keyword evidence="9" id="KW-0378">Hydrolase</keyword>
<evidence type="ECO:0000259" key="7">
    <source>
        <dbReference type="Pfam" id="PF01330"/>
    </source>
</evidence>
<evidence type="ECO:0000313" key="10">
    <source>
        <dbReference type="Proteomes" id="UP000218288"/>
    </source>
</evidence>
<dbReference type="InterPro" id="IPR010994">
    <property type="entry name" value="RuvA_2-like"/>
</dbReference>
<dbReference type="Proteomes" id="UP000218288">
    <property type="component" value="Chromosome"/>
</dbReference>
<feature type="domain" description="DNA helicase Holliday junction RuvA type" evidence="7">
    <location>
        <begin position="1"/>
        <end position="62"/>
    </location>
</feature>
<dbReference type="Gene3D" id="1.10.8.10">
    <property type="entry name" value="DNA helicase RuvA subunit, C-terminal domain"/>
    <property type="match status" value="1"/>
</dbReference>
<protein>
    <recommendedName>
        <fullName evidence="6">Holliday junction branch migration complex subunit RuvA</fullName>
    </recommendedName>
</protein>
<organism evidence="9 10">
    <name type="scientific">Methylorubrum populi</name>
    <dbReference type="NCBI Taxonomy" id="223967"/>
    <lineage>
        <taxon>Bacteria</taxon>
        <taxon>Pseudomonadati</taxon>
        <taxon>Pseudomonadota</taxon>
        <taxon>Alphaproteobacteria</taxon>
        <taxon>Hyphomicrobiales</taxon>
        <taxon>Methylobacteriaceae</taxon>
        <taxon>Methylorubrum</taxon>
    </lineage>
</organism>
<comment type="function">
    <text evidence="6">The RuvA-RuvB-RuvC complex processes Holliday junction (HJ) DNA during genetic recombination and DNA repair, while the RuvA-RuvB complex plays an important role in the rescue of blocked DNA replication forks via replication fork reversal (RFR). RuvA specifically binds to HJ cruciform DNA, conferring on it an open structure. The RuvB hexamer acts as an ATP-dependent pump, pulling dsDNA into and through the RuvAB complex. HJ branch migration allows RuvC to scan DNA until it finds its consensus sequence, where it cleaves and resolves the cruciform DNA.</text>
</comment>
<dbReference type="InterPro" id="IPR000085">
    <property type="entry name" value="RuvA"/>
</dbReference>
<evidence type="ECO:0000259" key="8">
    <source>
        <dbReference type="Pfam" id="PF07499"/>
    </source>
</evidence>
<dbReference type="GO" id="GO:0005737">
    <property type="term" value="C:cytoplasm"/>
    <property type="evidence" value="ECO:0007669"/>
    <property type="project" value="UniProtKB-SubCell"/>
</dbReference>
<dbReference type="GO" id="GO:0006310">
    <property type="term" value="P:DNA recombination"/>
    <property type="evidence" value="ECO:0007669"/>
    <property type="project" value="UniProtKB-UniRule"/>
</dbReference>
<dbReference type="GO" id="GO:0000400">
    <property type="term" value="F:four-way junction DNA binding"/>
    <property type="evidence" value="ECO:0007669"/>
    <property type="project" value="UniProtKB-UniRule"/>
</dbReference>
<dbReference type="HAMAP" id="MF_00031">
    <property type="entry name" value="DNA_HJ_migration_RuvA"/>
    <property type="match status" value="1"/>
</dbReference>
<dbReference type="NCBIfam" id="TIGR00084">
    <property type="entry name" value="ruvA"/>
    <property type="match status" value="1"/>
</dbReference>
<keyword evidence="9" id="KW-0067">ATP-binding</keyword>
<dbReference type="Pfam" id="PF14520">
    <property type="entry name" value="HHH_5"/>
    <property type="match status" value="1"/>
</dbReference>
<evidence type="ECO:0000256" key="4">
    <source>
        <dbReference type="ARBA" id="ARBA00023172"/>
    </source>
</evidence>
<comment type="subcellular location">
    <subcellularLocation>
        <location evidence="6">Cytoplasm</location>
    </subcellularLocation>
</comment>
<accession>A0A160PDJ3</accession>
<dbReference type="Gene3D" id="2.40.50.140">
    <property type="entry name" value="Nucleic acid-binding proteins"/>
    <property type="match status" value="1"/>
</dbReference>
<dbReference type="SUPFAM" id="SSF47781">
    <property type="entry name" value="RuvA domain 2-like"/>
    <property type="match status" value="1"/>
</dbReference>
<dbReference type="SUPFAM" id="SSF50249">
    <property type="entry name" value="Nucleic acid-binding proteins"/>
    <property type="match status" value="1"/>
</dbReference>
<dbReference type="GO" id="GO:0009379">
    <property type="term" value="C:Holliday junction helicase complex"/>
    <property type="evidence" value="ECO:0007669"/>
    <property type="project" value="InterPro"/>
</dbReference>
<comment type="domain">
    <text evidence="6">Has three domains with a flexible linker between the domains II and III and assumes an 'L' shape. Domain III is highly mobile and contacts RuvB.</text>
</comment>
<proteinExistence type="inferred from homology"/>
<feature type="region of interest" description="Domain III" evidence="6">
    <location>
        <begin position="155"/>
        <end position="208"/>
    </location>
</feature>
<dbReference type="SUPFAM" id="SSF46929">
    <property type="entry name" value="DNA helicase RuvA subunit, C-terminal domain"/>
    <property type="match status" value="1"/>
</dbReference>
<dbReference type="AlphaFoldDB" id="A0A160PDJ3"/>
<dbReference type="InterPro" id="IPR011114">
    <property type="entry name" value="RuvA_C"/>
</dbReference>
<comment type="subunit">
    <text evidence="6">Homotetramer. Forms an RuvA(8)-RuvB(12)-Holliday junction (HJ) complex. HJ DNA is sandwiched between 2 RuvA tetramers; dsDNA enters through RuvA and exits via RuvB. An RuvB hexamer assembles on each DNA strand where it exits the tetramer. Each RuvB hexamer is contacted by two RuvA subunits (via domain III) on 2 adjacent RuvB subunits; this complex drives branch migration. In the full resolvosome a probable DNA-RuvA(4)-RuvB(12)-RuvC(2) complex forms which resolves the HJ.</text>
</comment>
<dbReference type="Gene3D" id="1.10.150.20">
    <property type="entry name" value="5' to 3' exonuclease, C-terminal subdomain"/>
    <property type="match status" value="1"/>
</dbReference>
<keyword evidence="9" id="KW-0547">Nucleotide-binding</keyword>
<dbReference type="Pfam" id="PF07499">
    <property type="entry name" value="RuvA_C"/>
    <property type="match status" value="1"/>
</dbReference>
<keyword evidence="2 6" id="KW-0227">DNA damage</keyword>
<keyword evidence="9" id="KW-0347">Helicase</keyword>
<dbReference type="GO" id="GO:0048476">
    <property type="term" value="C:Holliday junction resolvase complex"/>
    <property type="evidence" value="ECO:0007669"/>
    <property type="project" value="UniProtKB-UniRule"/>
</dbReference>
<gene>
    <name evidence="6 9" type="primary">ruvA</name>
    <name evidence="9" type="ORF">MPPM_0996</name>
</gene>
<name>A0A160PDJ3_9HYPH</name>
<feature type="domain" description="Holliday junction DNA helicase RuvA C-terminal" evidence="8">
    <location>
        <begin position="157"/>
        <end position="206"/>
    </location>
</feature>
<dbReference type="RefSeq" id="WP_096484087.1">
    <property type="nucleotide sequence ID" value="NZ_AP014809.1"/>
</dbReference>
<keyword evidence="5 6" id="KW-0234">DNA repair</keyword>
<sequence>MIGKLKGIVDSYGEDFVILDVNGVGYVVHCSARTLQRLPKPGEATDLAIETHVREDMIRLYGFRSDAEREWFRLLQTVQGVGTRVALGVLSVLEPANLATAIATGDKGAIARAPGVGPRLAARLVAELKDKAPAFAPVDPALVALTGAVEDRTAPQPVADAISALVNLGYPQVQASAAIAAALKGLGDGAETVEAKTLIRLGLRELAR</sequence>
<dbReference type="GO" id="GO:0005524">
    <property type="term" value="F:ATP binding"/>
    <property type="evidence" value="ECO:0007669"/>
    <property type="project" value="InterPro"/>
</dbReference>
<reference evidence="9 10" key="1">
    <citation type="journal article" date="2016" name="Genome Announc.">
        <title>Complete Genome Sequence of Methylobacterium populi P-1M, Isolated from Pink-Pigmented Household Biofilm.</title>
        <authorList>
            <person name="Morohoshi T."/>
            <person name="Ikeda T."/>
        </authorList>
    </citation>
    <scope>NUCLEOTIDE SEQUENCE [LARGE SCALE GENOMIC DNA]</scope>
    <source>
        <strain evidence="9 10">P-1M</strain>
    </source>
</reference>
<evidence type="ECO:0000256" key="1">
    <source>
        <dbReference type="ARBA" id="ARBA00022490"/>
    </source>
</evidence>
<evidence type="ECO:0000256" key="2">
    <source>
        <dbReference type="ARBA" id="ARBA00022763"/>
    </source>
</evidence>
<evidence type="ECO:0000256" key="6">
    <source>
        <dbReference type="HAMAP-Rule" id="MF_00031"/>
    </source>
</evidence>
<feature type="region of interest" description="Domain I" evidence="6">
    <location>
        <begin position="1"/>
        <end position="64"/>
    </location>
</feature>
<evidence type="ECO:0000256" key="5">
    <source>
        <dbReference type="ARBA" id="ARBA00023204"/>
    </source>
</evidence>
<evidence type="ECO:0000256" key="3">
    <source>
        <dbReference type="ARBA" id="ARBA00023125"/>
    </source>
</evidence>
<dbReference type="InterPro" id="IPR036267">
    <property type="entry name" value="RuvA_C_sf"/>
</dbReference>
<dbReference type="EMBL" id="AP014809">
    <property type="protein sequence ID" value="BAU89601.1"/>
    <property type="molecule type" value="Genomic_DNA"/>
</dbReference>
<comment type="caution">
    <text evidence="6">Lacks conserved residue(s) required for the propagation of feature annotation.</text>
</comment>
<keyword evidence="1 6" id="KW-0963">Cytoplasm</keyword>
<keyword evidence="3 6" id="KW-0238">DNA-binding</keyword>
<dbReference type="GO" id="GO:0009378">
    <property type="term" value="F:four-way junction helicase activity"/>
    <property type="evidence" value="ECO:0007669"/>
    <property type="project" value="InterPro"/>
</dbReference>
<evidence type="ECO:0000313" key="9">
    <source>
        <dbReference type="EMBL" id="BAU89601.1"/>
    </source>
</evidence>
<keyword evidence="4 6" id="KW-0233">DNA recombination</keyword>
<dbReference type="GO" id="GO:0006281">
    <property type="term" value="P:DNA repair"/>
    <property type="evidence" value="ECO:0007669"/>
    <property type="project" value="UniProtKB-UniRule"/>
</dbReference>
<dbReference type="InterPro" id="IPR013849">
    <property type="entry name" value="DNA_helicase_Holl-junc_RuvA_I"/>
</dbReference>
<dbReference type="OrthoDB" id="5293449at2"/>
<dbReference type="InterPro" id="IPR012340">
    <property type="entry name" value="NA-bd_OB-fold"/>
</dbReference>